<dbReference type="AlphaFoldDB" id="A0A2X0MN51"/>
<dbReference type="GO" id="GO:0007165">
    <property type="term" value="P:signal transduction"/>
    <property type="evidence" value="ECO:0007669"/>
    <property type="project" value="TreeGrafter"/>
</dbReference>
<comment type="cofactor">
    <cofactor evidence="4">
        <name>Mg(2+)</name>
        <dbReference type="ChEBI" id="CHEBI:18420"/>
    </cofactor>
</comment>
<sequence length="424" mass="46002">MASSHKIDLDEMHRFASHLAILAGVYLRDQALQRASSQSGAQYDLELTIKENAADLVTKADKHAEEMISAAILQRYSNHKIIGEESYSAGQDKRFLLTEVGSLTLQGNSKESHVLPTDHQEPTWIIDPLDGTVNYVHLFPTCCVSVGFCLNRVPVAGAIFAPILGGLHPTNASGSLYSAAQGLGSWSTPISFPYEDATLLTIPKDSSTEKPAPWLHATPLPYLAPQPIPPEAPKGCLFLAEWGKARADHPGSNLSKKVATLHNFAAEIGGRGGKGGMVHGMRSLSSAALDMVYVATGAVDIFWEGGCWEWDVCAGIIIVNEAGGRVVPSQCPAGLEEQDDIPEADLGSRLYLAIRPCASTQGETATQAQDRLIREVWRRCEKLDYSTKRDNSYRGLGQGETQTYWKPEIPKKPKVLKGGLARED</sequence>
<evidence type="ECO:0000313" key="5">
    <source>
        <dbReference type="EMBL" id="SGY39380.1"/>
    </source>
</evidence>
<dbReference type="PROSITE" id="PS00629">
    <property type="entry name" value="IMP_1"/>
    <property type="match status" value="1"/>
</dbReference>
<dbReference type="Pfam" id="PF00459">
    <property type="entry name" value="Inositol_P"/>
    <property type="match status" value="1"/>
</dbReference>
<feature type="binding site" evidence="4">
    <location>
        <position position="84"/>
    </location>
    <ligand>
        <name>Mg(2+)</name>
        <dbReference type="ChEBI" id="CHEBI:18420"/>
        <label>1</label>
        <note>catalytic</note>
    </ligand>
</feature>
<dbReference type="PROSITE" id="PS00630">
    <property type="entry name" value="IMP_2"/>
    <property type="match status" value="1"/>
</dbReference>
<dbReference type="CDD" id="cd01639">
    <property type="entry name" value="IMPase"/>
    <property type="match status" value="1"/>
</dbReference>
<dbReference type="InterPro" id="IPR033942">
    <property type="entry name" value="IMPase"/>
</dbReference>
<keyword evidence="3 4" id="KW-0460">Magnesium</keyword>
<evidence type="ECO:0000313" key="6">
    <source>
        <dbReference type="Proteomes" id="UP000249464"/>
    </source>
</evidence>
<protein>
    <submittedName>
        <fullName evidence="5">BQ5605_C003g02207 protein</fullName>
    </submittedName>
</protein>
<name>A0A2X0MN51_9BASI</name>
<dbReference type="GO" id="GO:0046872">
    <property type="term" value="F:metal ion binding"/>
    <property type="evidence" value="ECO:0007669"/>
    <property type="project" value="UniProtKB-KW"/>
</dbReference>
<dbReference type="Proteomes" id="UP000249464">
    <property type="component" value="Unassembled WGS sequence"/>
</dbReference>
<reference evidence="5 6" key="1">
    <citation type="submission" date="2016-11" db="EMBL/GenBank/DDBJ databases">
        <authorList>
            <person name="Jaros S."/>
            <person name="Januszkiewicz K."/>
            <person name="Wedrychowicz H."/>
        </authorList>
    </citation>
    <scope>NUCLEOTIDE SEQUENCE [LARGE SCALE GENOMIC DNA]</scope>
</reference>
<dbReference type="InterPro" id="IPR000760">
    <property type="entry name" value="Inositol_monophosphatase-like"/>
</dbReference>
<dbReference type="PANTHER" id="PTHR20854:SF39">
    <property type="entry name" value="PROTEIN QUTG"/>
    <property type="match status" value="1"/>
</dbReference>
<dbReference type="Gene3D" id="3.30.540.10">
    <property type="entry name" value="Fructose-1,6-Bisphosphatase, subunit A, domain 1"/>
    <property type="match status" value="1"/>
</dbReference>
<feature type="binding site" evidence="4">
    <location>
        <position position="129"/>
    </location>
    <ligand>
        <name>Mg(2+)</name>
        <dbReference type="ChEBI" id="CHEBI:18420"/>
        <label>1</label>
        <note>catalytic</note>
    </ligand>
</feature>
<evidence type="ECO:0000256" key="2">
    <source>
        <dbReference type="ARBA" id="ARBA00022723"/>
    </source>
</evidence>
<dbReference type="PANTHER" id="PTHR20854">
    <property type="entry name" value="INOSITOL MONOPHOSPHATASE"/>
    <property type="match status" value="1"/>
</dbReference>
<organism evidence="5 6">
    <name type="scientific">Microbotryum silenes-dioicae</name>
    <dbReference type="NCBI Taxonomy" id="796604"/>
    <lineage>
        <taxon>Eukaryota</taxon>
        <taxon>Fungi</taxon>
        <taxon>Dikarya</taxon>
        <taxon>Basidiomycota</taxon>
        <taxon>Pucciniomycotina</taxon>
        <taxon>Microbotryomycetes</taxon>
        <taxon>Microbotryales</taxon>
        <taxon>Microbotryaceae</taxon>
        <taxon>Microbotryum</taxon>
    </lineage>
</organism>
<accession>A0A2X0MN51</accession>
<keyword evidence="6" id="KW-1185">Reference proteome</keyword>
<dbReference type="Gene3D" id="3.40.190.80">
    <property type="match status" value="1"/>
</dbReference>
<gene>
    <name evidence="5" type="primary">BQ5605_C003g02207</name>
    <name evidence="5" type="ORF">BQ5605_C003G02207</name>
</gene>
<feature type="binding site" evidence="4">
    <location>
        <position position="130"/>
    </location>
    <ligand>
        <name>Mg(2+)</name>
        <dbReference type="ChEBI" id="CHEBI:18420"/>
        <label>1</label>
        <note>catalytic</note>
    </ligand>
</feature>
<dbReference type="SUPFAM" id="SSF56655">
    <property type="entry name" value="Carbohydrate phosphatase"/>
    <property type="match status" value="1"/>
</dbReference>
<feature type="binding site" evidence="4">
    <location>
        <position position="311"/>
    </location>
    <ligand>
        <name>Mg(2+)</name>
        <dbReference type="ChEBI" id="CHEBI:18420"/>
        <label>1</label>
        <note>catalytic</note>
    </ligand>
</feature>
<feature type="binding site" evidence="4">
    <location>
        <position position="127"/>
    </location>
    <ligand>
        <name>Mg(2+)</name>
        <dbReference type="ChEBI" id="CHEBI:18420"/>
        <label>1</label>
        <note>catalytic</note>
    </ligand>
</feature>
<keyword evidence="2 4" id="KW-0479">Metal-binding</keyword>
<dbReference type="GO" id="GO:0006020">
    <property type="term" value="P:inositol metabolic process"/>
    <property type="evidence" value="ECO:0007669"/>
    <property type="project" value="TreeGrafter"/>
</dbReference>
<evidence type="ECO:0000256" key="3">
    <source>
        <dbReference type="ARBA" id="ARBA00022842"/>
    </source>
</evidence>
<dbReference type="InterPro" id="IPR020550">
    <property type="entry name" value="Inositol_monophosphatase_CS"/>
</dbReference>
<dbReference type="EMBL" id="FQNC01000042">
    <property type="protein sequence ID" value="SGY39380.1"/>
    <property type="molecule type" value="Genomic_DNA"/>
</dbReference>
<comment type="similarity">
    <text evidence="1">Belongs to the inositol monophosphatase superfamily.</text>
</comment>
<evidence type="ECO:0000256" key="4">
    <source>
        <dbReference type="PIRSR" id="PIRSR600760-2"/>
    </source>
</evidence>
<dbReference type="GO" id="GO:0008934">
    <property type="term" value="F:inositol monophosphate 1-phosphatase activity"/>
    <property type="evidence" value="ECO:0007669"/>
    <property type="project" value="InterPro"/>
</dbReference>
<proteinExistence type="inferred from homology"/>
<evidence type="ECO:0000256" key="1">
    <source>
        <dbReference type="ARBA" id="ARBA00009759"/>
    </source>
</evidence>
<dbReference type="InterPro" id="IPR020583">
    <property type="entry name" value="Inositol_monoP_metal-BS"/>
</dbReference>
<dbReference type="GO" id="GO:0046854">
    <property type="term" value="P:phosphatidylinositol phosphate biosynthetic process"/>
    <property type="evidence" value="ECO:0007669"/>
    <property type="project" value="InterPro"/>
</dbReference>
<dbReference type="STRING" id="796604.A0A2X0MN51"/>